<dbReference type="GO" id="GO:0016020">
    <property type="term" value="C:membrane"/>
    <property type="evidence" value="ECO:0007669"/>
    <property type="project" value="InterPro"/>
</dbReference>
<feature type="transmembrane region" description="Helical" evidence="2">
    <location>
        <begin position="78"/>
        <end position="96"/>
    </location>
</feature>
<feature type="transmembrane region" description="Helical" evidence="2">
    <location>
        <begin position="203"/>
        <end position="223"/>
    </location>
</feature>
<dbReference type="Pfam" id="PF00892">
    <property type="entry name" value="EamA"/>
    <property type="match status" value="1"/>
</dbReference>
<evidence type="ECO:0000259" key="3">
    <source>
        <dbReference type="Pfam" id="PF00892"/>
    </source>
</evidence>
<keyword evidence="2" id="KW-0472">Membrane</keyword>
<feature type="transmembrane region" description="Helical" evidence="2">
    <location>
        <begin position="171"/>
        <end position="191"/>
    </location>
</feature>
<evidence type="ECO:0000256" key="1">
    <source>
        <dbReference type="SAM" id="MobiDB-lite"/>
    </source>
</evidence>
<feature type="transmembrane region" description="Helical" evidence="2">
    <location>
        <begin position="295"/>
        <end position="313"/>
    </location>
</feature>
<feature type="domain" description="EamA" evidence="3">
    <location>
        <begin position="17"/>
        <end position="124"/>
    </location>
</feature>
<feature type="transmembrane region" description="Helical" evidence="2">
    <location>
        <begin position="49"/>
        <end position="66"/>
    </location>
</feature>
<dbReference type="Proteomes" id="UP000252680">
    <property type="component" value="Unassembled WGS sequence"/>
</dbReference>
<dbReference type="InterPro" id="IPR000620">
    <property type="entry name" value="EamA_dom"/>
</dbReference>
<dbReference type="AlphaFoldDB" id="A0A365YWS2"/>
<keyword evidence="2" id="KW-0812">Transmembrane</keyword>
<dbReference type="InterPro" id="IPR037185">
    <property type="entry name" value="EmrE-like"/>
</dbReference>
<evidence type="ECO:0000256" key="2">
    <source>
        <dbReference type="SAM" id="Phobius"/>
    </source>
</evidence>
<name>A0A365YWS2_9PROT</name>
<dbReference type="SUPFAM" id="SSF103481">
    <property type="entry name" value="Multidrug resistance efflux transporter EmrE"/>
    <property type="match status" value="1"/>
</dbReference>
<feature type="transmembrane region" description="Helical" evidence="2">
    <location>
        <begin position="235"/>
        <end position="256"/>
    </location>
</feature>
<keyword evidence="5" id="KW-1185">Reference proteome</keyword>
<keyword evidence="2" id="KW-1133">Transmembrane helix</keyword>
<reference evidence="4 5" key="1">
    <citation type="submission" date="2018-05" db="EMBL/GenBank/DDBJ databases">
        <title>Komagataeibacter cocois sp. nov., for a novel cellulose- producing strain isolated from coconut milk.</title>
        <authorList>
            <person name="Liu L."/>
            <person name="Wang Y."/>
            <person name="Liu S."/>
            <person name="Bi J."/>
            <person name="Chen H."/>
            <person name="Deng J."/>
            <person name="Zhang C."/>
            <person name="Hu Q."/>
            <person name="Li C."/>
        </authorList>
    </citation>
    <scope>NUCLEOTIDE SEQUENCE [LARGE SCALE GENOMIC DNA]</scope>
    <source>
        <strain evidence="4 5">WE7</strain>
    </source>
</reference>
<feature type="transmembrane region" description="Helical" evidence="2">
    <location>
        <begin position="102"/>
        <end position="123"/>
    </location>
</feature>
<accession>A0A365YWS2</accession>
<feature type="transmembrane region" description="Helical" evidence="2">
    <location>
        <begin position="268"/>
        <end position="289"/>
    </location>
</feature>
<dbReference type="EMBL" id="QEXL01000008">
    <property type="protein sequence ID" value="RBM07470.1"/>
    <property type="molecule type" value="Genomic_DNA"/>
</dbReference>
<feature type="region of interest" description="Disordered" evidence="1">
    <location>
        <begin position="319"/>
        <end position="339"/>
    </location>
</feature>
<dbReference type="OrthoDB" id="7216522at2"/>
<feature type="transmembrane region" description="Helical" evidence="2">
    <location>
        <begin position="135"/>
        <end position="151"/>
    </location>
</feature>
<sequence>MDMNGPQSRSRFPLLPGLANGVATGACWGTVFVAPAMVPDFTPLQLSTARYIAYGAISILLVLPRWRQLHSRIVPKEWIALLWLGLTGNLGYYILISSAVRLCGIDITSIMTGFLPVIIGILGTREKDGLGLRRLVPSMLLMLVGLGLTAMQTLHSGDATAGTDVTRLTGVALAIGGLASWSIFALSNARWLKRLSTISADDWSLLTGIATGTEALLLLPFAVHPGAASHPITGWLAFAAVSGGVALIASVMGGIFWNRTCQMLPMTLSGQMAVGETLFALFYGCLWTGRLPTAIEMAAVIFLMLSVISSALAHAPAREERTYPGKEQPGHPADPAQMG</sequence>
<proteinExistence type="predicted"/>
<evidence type="ECO:0000313" key="5">
    <source>
        <dbReference type="Proteomes" id="UP000252680"/>
    </source>
</evidence>
<gene>
    <name evidence="4" type="ORF">NJLHNGOC_07415</name>
</gene>
<organism evidence="4 5">
    <name type="scientific">Novacetimonas cocois</name>
    <dbReference type="NCBI Taxonomy" id="1747507"/>
    <lineage>
        <taxon>Bacteria</taxon>
        <taxon>Pseudomonadati</taxon>
        <taxon>Pseudomonadota</taxon>
        <taxon>Alphaproteobacteria</taxon>
        <taxon>Acetobacterales</taxon>
        <taxon>Acetobacteraceae</taxon>
        <taxon>Novacetimonas</taxon>
    </lineage>
</organism>
<protein>
    <submittedName>
        <fullName evidence="4">EamA family transporter</fullName>
    </submittedName>
</protein>
<evidence type="ECO:0000313" key="4">
    <source>
        <dbReference type="EMBL" id="RBM07470.1"/>
    </source>
</evidence>
<comment type="caution">
    <text evidence="4">The sequence shown here is derived from an EMBL/GenBank/DDBJ whole genome shotgun (WGS) entry which is preliminary data.</text>
</comment>
<feature type="transmembrane region" description="Helical" evidence="2">
    <location>
        <begin position="12"/>
        <end position="37"/>
    </location>
</feature>